<feature type="domain" description="Outer membrane protein beta-barrel" evidence="2">
    <location>
        <begin position="21"/>
        <end position="201"/>
    </location>
</feature>
<proteinExistence type="predicted"/>
<reference evidence="4" key="1">
    <citation type="journal article" date="2019" name="Int. J. Syst. Evol. Microbiol.">
        <title>The Global Catalogue of Microorganisms (GCM) 10K type strain sequencing project: providing services to taxonomists for standard genome sequencing and annotation.</title>
        <authorList>
            <consortium name="The Broad Institute Genomics Platform"/>
            <consortium name="The Broad Institute Genome Sequencing Center for Infectious Disease"/>
            <person name="Wu L."/>
            <person name="Ma J."/>
        </authorList>
    </citation>
    <scope>NUCLEOTIDE SEQUENCE [LARGE SCALE GENOMIC DNA]</scope>
    <source>
        <strain evidence="4">KCTC 23299</strain>
    </source>
</reference>
<feature type="chain" id="PRO_5047266848" evidence="1">
    <location>
        <begin position="23"/>
        <end position="226"/>
    </location>
</feature>
<feature type="signal peptide" evidence="1">
    <location>
        <begin position="1"/>
        <end position="22"/>
    </location>
</feature>
<dbReference type="RefSeq" id="WP_386100603.1">
    <property type="nucleotide sequence ID" value="NZ_JBHUOZ010000003.1"/>
</dbReference>
<keyword evidence="1" id="KW-0732">Signal</keyword>
<protein>
    <submittedName>
        <fullName evidence="3">Porin family protein</fullName>
    </submittedName>
</protein>
<evidence type="ECO:0000256" key="1">
    <source>
        <dbReference type="SAM" id="SignalP"/>
    </source>
</evidence>
<sequence length="226" mass="24603">MKKLHFAFMALVCILAVQVAQAQKSSVILKGGVNLANISNSENGDVSDARMLTSWHAGGVIDLAILDVLSIQPGLLYTSKGIKTERNLPLLGTTTTTFNPQYIELPLNLVFKAPISETSRFFAGAGPYAAMGVAGKYKVKSDLGSREYDIEFNDDDPLTQEQEDAGAYKVRKFDYGVNILAGLELDRFVISANYGLGLAKIYAADDNNDNDKNKHRVFSVSVGIKF</sequence>
<dbReference type="InterPro" id="IPR025665">
    <property type="entry name" value="Beta-barrel_OMP_2"/>
</dbReference>
<evidence type="ECO:0000259" key="2">
    <source>
        <dbReference type="Pfam" id="PF13568"/>
    </source>
</evidence>
<evidence type="ECO:0000313" key="3">
    <source>
        <dbReference type="EMBL" id="MFD2921051.1"/>
    </source>
</evidence>
<dbReference type="Proteomes" id="UP001597511">
    <property type="component" value="Unassembled WGS sequence"/>
</dbReference>
<organism evidence="3 4">
    <name type="scientific">Terrimonas rubra</name>
    <dbReference type="NCBI Taxonomy" id="1035890"/>
    <lineage>
        <taxon>Bacteria</taxon>
        <taxon>Pseudomonadati</taxon>
        <taxon>Bacteroidota</taxon>
        <taxon>Chitinophagia</taxon>
        <taxon>Chitinophagales</taxon>
        <taxon>Chitinophagaceae</taxon>
        <taxon>Terrimonas</taxon>
    </lineage>
</organism>
<keyword evidence="4" id="KW-1185">Reference proteome</keyword>
<dbReference type="EMBL" id="JBHUOZ010000003">
    <property type="protein sequence ID" value="MFD2921051.1"/>
    <property type="molecule type" value="Genomic_DNA"/>
</dbReference>
<gene>
    <name evidence="3" type="ORF">ACFS6H_15100</name>
</gene>
<dbReference type="Pfam" id="PF13568">
    <property type="entry name" value="OMP_b-brl_2"/>
    <property type="match status" value="1"/>
</dbReference>
<comment type="caution">
    <text evidence="3">The sequence shown here is derived from an EMBL/GenBank/DDBJ whole genome shotgun (WGS) entry which is preliminary data.</text>
</comment>
<accession>A0ABW6A9S8</accession>
<evidence type="ECO:0000313" key="4">
    <source>
        <dbReference type="Proteomes" id="UP001597511"/>
    </source>
</evidence>
<name>A0ABW6A9S8_9BACT</name>